<evidence type="ECO:0000256" key="1">
    <source>
        <dbReference type="SAM" id="MobiDB-lite"/>
    </source>
</evidence>
<organism evidence="3 4">
    <name type="scientific">Salmo salar</name>
    <name type="common">Atlantic salmon</name>
    <dbReference type="NCBI Taxonomy" id="8030"/>
    <lineage>
        <taxon>Eukaryota</taxon>
        <taxon>Metazoa</taxon>
        <taxon>Chordata</taxon>
        <taxon>Craniata</taxon>
        <taxon>Vertebrata</taxon>
        <taxon>Euteleostomi</taxon>
        <taxon>Actinopterygii</taxon>
        <taxon>Neopterygii</taxon>
        <taxon>Teleostei</taxon>
        <taxon>Protacanthopterygii</taxon>
        <taxon>Salmoniformes</taxon>
        <taxon>Salmonidae</taxon>
        <taxon>Salmoninae</taxon>
        <taxon>Salmo</taxon>
    </lineage>
</organism>
<evidence type="ECO:0000313" key="3">
    <source>
        <dbReference type="Proteomes" id="UP001652741"/>
    </source>
</evidence>
<gene>
    <name evidence="4" type="primary">LOC106602649</name>
</gene>
<dbReference type="RefSeq" id="XP_014050870.2">
    <property type="nucleotide sequence ID" value="XM_014195395.2"/>
</dbReference>
<dbReference type="GeneID" id="106602649"/>
<accession>A0A1S3REX6</accession>
<protein>
    <submittedName>
        <fullName evidence="4">T-cell surface glycoprotein CD5 isoform X1</fullName>
    </submittedName>
</protein>
<feature type="region of interest" description="Disordered" evidence="1">
    <location>
        <begin position="223"/>
        <end position="254"/>
    </location>
</feature>
<sequence length="281" mass="31006">MRCLSSLLLSPVFLNLFISRMDGRLVLTILALCVMNVVTIEMSTFPPQPLTSSNSTPATSGPITPITSCECNISTSCSSPTKPKSLPPALGVVKVNWKGKSCKGDIHLSLLLHHSLPLCFNSLANHSLQLAELCERKGCEGSPKWTETPARSEGYQIDRDGRVTNNSCKTLRIQCVDVPDQLVGYKVVTGLLCVLVLVVLMVRFGQPSLKAFRKRLSDKRQSRWIGPTQSQSVSYHRGKAGLQLNDNTDKRHSYPGLERLTVNTSREPSSNRNSDYDSYNL</sequence>
<name>A0A1S3REX6_SALSA</name>
<dbReference type="InterPro" id="IPR003566">
    <property type="entry name" value="Tcell_CD5"/>
</dbReference>
<dbReference type="AlphaFoldDB" id="A0A1S3REX6"/>
<feature type="transmembrane region" description="Helical" evidence="2">
    <location>
        <begin position="182"/>
        <end position="205"/>
    </location>
</feature>
<evidence type="ECO:0000313" key="4">
    <source>
        <dbReference type="RefSeq" id="XP_014050870.2"/>
    </source>
</evidence>
<keyword evidence="2" id="KW-0472">Membrane</keyword>
<reference evidence="4" key="1">
    <citation type="submission" date="2025-08" db="UniProtKB">
        <authorList>
            <consortium name="RefSeq"/>
        </authorList>
    </citation>
    <scope>IDENTIFICATION</scope>
</reference>
<keyword evidence="2" id="KW-0812">Transmembrane</keyword>
<dbReference type="PANTHER" id="PTHR47309:SF1">
    <property type="entry name" value="T-CELL SURFACE GLYCOPROTEIN CD5"/>
    <property type="match status" value="1"/>
</dbReference>
<dbReference type="Proteomes" id="UP001652741">
    <property type="component" value="Chromosome ssa04"/>
</dbReference>
<evidence type="ECO:0000256" key="2">
    <source>
        <dbReference type="SAM" id="Phobius"/>
    </source>
</evidence>
<proteinExistence type="predicted"/>
<keyword evidence="2" id="KW-1133">Transmembrane helix</keyword>
<keyword evidence="3" id="KW-1185">Reference proteome</keyword>
<dbReference type="KEGG" id="sasa:106602649"/>
<dbReference type="PANTHER" id="PTHR47309">
    <property type="entry name" value="T-CELL SURFACE GLYCOPROTEIN CD5"/>
    <property type="match status" value="1"/>
</dbReference>